<feature type="region of interest" description="Disordered" evidence="2">
    <location>
        <begin position="787"/>
        <end position="823"/>
    </location>
</feature>
<feature type="compositionally biased region" description="Low complexity" evidence="2">
    <location>
        <begin position="434"/>
        <end position="444"/>
    </location>
</feature>
<feature type="compositionally biased region" description="Low complexity" evidence="2">
    <location>
        <begin position="2949"/>
        <end position="2958"/>
    </location>
</feature>
<feature type="compositionally biased region" description="Polar residues" evidence="2">
    <location>
        <begin position="3907"/>
        <end position="3916"/>
    </location>
</feature>
<dbReference type="PANTHER" id="PTHR40641">
    <property type="entry name" value="INVOLUCRIN REPEAT PROTEIN (AFU_ORTHOLOGUE AFUA_2G08060)"/>
    <property type="match status" value="1"/>
</dbReference>
<dbReference type="PANTHER" id="PTHR40641:SF2">
    <property type="entry name" value="INVOLUCRIN REPEAT PROTEIN"/>
    <property type="match status" value="1"/>
</dbReference>
<feature type="compositionally biased region" description="Basic and acidic residues" evidence="2">
    <location>
        <begin position="1507"/>
        <end position="1520"/>
    </location>
</feature>
<feature type="compositionally biased region" description="Basic residues" evidence="2">
    <location>
        <begin position="3368"/>
        <end position="3378"/>
    </location>
</feature>
<feature type="compositionally biased region" description="Basic and acidic residues" evidence="2">
    <location>
        <begin position="1140"/>
        <end position="1158"/>
    </location>
</feature>
<feature type="compositionally biased region" description="Low complexity" evidence="2">
    <location>
        <begin position="2916"/>
        <end position="2934"/>
    </location>
</feature>
<feature type="region of interest" description="Disordered" evidence="2">
    <location>
        <begin position="2669"/>
        <end position="4694"/>
    </location>
</feature>
<feature type="region of interest" description="Disordered" evidence="2">
    <location>
        <begin position="4870"/>
        <end position="4918"/>
    </location>
</feature>
<feature type="compositionally biased region" description="Basic residues" evidence="2">
    <location>
        <begin position="3882"/>
        <end position="3893"/>
    </location>
</feature>
<feature type="compositionally biased region" description="Polar residues" evidence="2">
    <location>
        <begin position="2360"/>
        <end position="2371"/>
    </location>
</feature>
<feature type="region of interest" description="Disordered" evidence="2">
    <location>
        <begin position="1053"/>
        <end position="1200"/>
    </location>
</feature>
<feature type="compositionally biased region" description="Basic residues" evidence="2">
    <location>
        <begin position="4053"/>
        <end position="4063"/>
    </location>
</feature>
<feature type="compositionally biased region" description="Basic residues" evidence="2">
    <location>
        <begin position="4624"/>
        <end position="4637"/>
    </location>
</feature>
<feature type="compositionally biased region" description="Pro residues" evidence="2">
    <location>
        <begin position="292"/>
        <end position="308"/>
    </location>
</feature>
<feature type="compositionally biased region" description="Basic and acidic residues" evidence="2">
    <location>
        <begin position="1821"/>
        <end position="1854"/>
    </location>
</feature>
<feature type="region of interest" description="Disordered" evidence="2">
    <location>
        <begin position="570"/>
        <end position="732"/>
    </location>
</feature>
<feature type="compositionally biased region" description="Polar residues" evidence="2">
    <location>
        <begin position="331"/>
        <end position="342"/>
    </location>
</feature>
<feature type="compositionally biased region" description="Low complexity" evidence="2">
    <location>
        <begin position="649"/>
        <end position="667"/>
    </location>
</feature>
<feature type="compositionally biased region" description="Acidic residues" evidence="2">
    <location>
        <begin position="813"/>
        <end position="822"/>
    </location>
</feature>
<feature type="compositionally biased region" description="Basic residues" evidence="2">
    <location>
        <begin position="2372"/>
        <end position="2385"/>
    </location>
</feature>
<feature type="region of interest" description="Disordered" evidence="2">
    <location>
        <begin position="850"/>
        <end position="931"/>
    </location>
</feature>
<feature type="region of interest" description="Disordered" evidence="2">
    <location>
        <begin position="2017"/>
        <end position="2055"/>
    </location>
</feature>
<feature type="compositionally biased region" description="Basic residues" evidence="2">
    <location>
        <begin position="2891"/>
        <end position="2902"/>
    </location>
</feature>
<evidence type="ECO:0000313" key="3">
    <source>
        <dbReference type="EMBL" id="GAM35613.1"/>
    </source>
</evidence>
<feature type="compositionally biased region" description="Basic and acidic residues" evidence="2">
    <location>
        <begin position="1097"/>
        <end position="1115"/>
    </location>
</feature>
<feature type="compositionally biased region" description="Low complexity" evidence="2">
    <location>
        <begin position="5246"/>
        <end position="5274"/>
    </location>
</feature>
<feature type="compositionally biased region" description="Basic and acidic residues" evidence="2">
    <location>
        <begin position="5380"/>
        <end position="5389"/>
    </location>
</feature>
<feature type="compositionally biased region" description="Basic residues" evidence="2">
    <location>
        <begin position="495"/>
        <end position="506"/>
    </location>
</feature>
<feature type="compositionally biased region" description="Basic and acidic residues" evidence="2">
    <location>
        <begin position="4993"/>
        <end position="5015"/>
    </location>
</feature>
<feature type="compositionally biased region" description="Basic residues" evidence="2">
    <location>
        <begin position="3054"/>
        <end position="3069"/>
    </location>
</feature>
<feature type="compositionally biased region" description="Low complexity" evidence="2">
    <location>
        <begin position="1124"/>
        <end position="1139"/>
    </location>
</feature>
<feature type="compositionally biased region" description="Low complexity" evidence="2">
    <location>
        <begin position="2033"/>
        <end position="2044"/>
    </location>
</feature>
<feature type="compositionally biased region" description="Polar residues" evidence="2">
    <location>
        <begin position="2336"/>
        <end position="2345"/>
    </location>
</feature>
<feature type="compositionally biased region" description="Polar residues" evidence="2">
    <location>
        <begin position="885"/>
        <end position="898"/>
    </location>
</feature>
<feature type="compositionally biased region" description="Basic residues" evidence="2">
    <location>
        <begin position="2534"/>
        <end position="2545"/>
    </location>
</feature>
<dbReference type="InterPro" id="IPR053268">
    <property type="entry name" value="Woronin_anchor"/>
</dbReference>
<dbReference type="Proteomes" id="UP000053095">
    <property type="component" value="Unassembled WGS sequence"/>
</dbReference>
<feature type="compositionally biased region" description="Basic and acidic residues" evidence="2">
    <location>
        <begin position="668"/>
        <end position="677"/>
    </location>
</feature>
<feature type="region of interest" description="Disordered" evidence="2">
    <location>
        <begin position="4941"/>
        <end position="5017"/>
    </location>
</feature>
<feature type="compositionally biased region" description="Low complexity" evidence="2">
    <location>
        <begin position="4481"/>
        <end position="4497"/>
    </location>
</feature>
<feature type="compositionally biased region" description="Polar residues" evidence="2">
    <location>
        <begin position="404"/>
        <end position="425"/>
    </location>
</feature>
<feature type="compositionally biased region" description="Basic and acidic residues" evidence="2">
    <location>
        <begin position="1567"/>
        <end position="1588"/>
    </location>
</feature>
<feature type="region of interest" description="Disordered" evidence="2">
    <location>
        <begin position="2323"/>
        <end position="2599"/>
    </location>
</feature>
<feature type="compositionally biased region" description="Basic residues" evidence="2">
    <location>
        <begin position="3468"/>
        <end position="3479"/>
    </location>
</feature>
<feature type="compositionally biased region" description="Basic and acidic residues" evidence="2">
    <location>
        <begin position="607"/>
        <end position="621"/>
    </location>
</feature>
<feature type="compositionally biased region" description="Basic residues" evidence="2">
    <location>
        <begin position="4512"/>
        <end position="4523"/>
    </location>
</feature>
<feature type="region of interest" description="Disordered" evidence="2">
    <location>
        <begin position="492"/>
        <end position="540"/>
    </location>
</feature>
<feature type="region of interest" description="Disordered" evidence="2">
    <location>
        <begin position="4814"/>
        <end position="4848"/>
    </location>
</feature>
<evidence type="ECO:0000256" key="1">
    <source>
        <dbReference type="SAM" id="Coils"/>
    </source>
</evidence>
<feature type="compositionally biased region" description="Polar residues" evidence="2">
    <location>
        <begin position="3012"/>
        <end position="3035"/>
    </location>
</feature>
<feature type="compositionally biased region" description="Basic and acidic residues" evidence="2">
    <location>
        <begin position="4971"/>
        <end position="4982"/>
    </location>
</feature>
<feature type="compositionally biased region" description="Basic and acidic residues" evidence="2">
    <location>
        <begin position="4552"/>
        <end position="4567"/>
    </location>
</feature>
<accession>A0A6V8H3Y8</accession>
<evidence type="ECO:0008006" key="5">
    <source>
        <dbReference type="Google" id="ProtNLM"/>
    </source>
</evidence>
<feature type="compositionally biased region" description="Polar residues" evidence="2">
    <location>
        <begin position="2498"/>
        <end position="2511"/>
    </location>
</feature>
<feature type="compositionally biased region" description="Basic residues" evidence="2">
    <location>
        <begin position="4153"/>
        <end position="4163"/>
    </location>
</feature>
<feature type="compositionally biased region" description="Acidic residues" evidence="2">
    <location>
        <begin position="4888"/>
        <end position="4897"/>
    </location>
</feature>
<feature type="compositionally biased region" description="Basic residues" evidence="2">
    <location>
        <begin position="623"/>
        <end position="635"/>
    </location>
</feature>
<feature type="region of interest" description="Disordered" evidence="2">
    <location>
        <begin position="5186"/>
        <end position="5521"/>
    </location>
</feature>
<feature type="compositionally biased region" description="Polar residues" evidence="2">
    <location>
        <begin position="2848"/>
        <end position="2865"/>
    </location>
</feature>
<feature type="compositionally biased region" description="Polar residues" evidence="2">
    <location>
        <begin position="195"/>
        <end position="210"/>
    </location>
</feature>
<feature type="compositionally biased region" description="Polar residues" evidence="2">
    <location>
        <begin position="2731"/>
        <end position="2751"/>
    </location>
</feature>
<feature type="compositionally biased region" description="Basic residues" evidence="2">
    <location>
        <begin position="4815"/>
        <end position="4826"/>
    </location>
</feature>
<feature type="region of interest" description="Disordered" evidence="2">
    <location>
        <begin position="2096"/>
        <end position="2199"/>
    </location>
</feature>
<feature type="compositionally biased region" description="Basic and acidic residues" evidence="2">
    <location>
        <begin position="3384"/>
        <end position="3395"/>
    </location>
</feature>
<feature type="compositionally biased region" description="Basic and acidic residues" evidence="2">
    <location>
        <begin position="1331"/>
        <end position="1381"/>
    </location>
</feature>
<feature type="compositionally biased region" description="Basic and acidic residues" evidence="2">
    <location>
        <begin position="4427"/>
        <end position="4449"/>
    </location>
</feature>
<feature type="compositionally biased region" description="Basic and acidic residues" evidence="2">
    <location>
        <begin position="5446"/>
        <end position="5469"/>
    </location>
</feature>
<feature type="compositionally biased region" description="Polar residues" evidence="2">
    <location>
        <begin position="3966"/>
        <end position="3984"/>
    </location>
</feature>
<feature type="compositionally biased region" description="Basic residues" evidence="2">
    <location>
        <begin position="3565"/>
        <end position="3576"/>
    </location>
</feature>
<feature type="region of interest" description="Disordered" evidence="2">
    <location>
        <begin position="4721"/>
        <end position="4786"/>
    </location>
</feature>
<feature type="region of interest" description="Disordered" evidence="2">
    <location>
        <begin position="5121"/>
        <end position="5141"/>
    </location>
</feature>
<feature type="compositionally biased region" description="Polar residues" evidence="2">
    <location>
        <begin position="167"/>
        <end position="182"/>
    </location>
</feature>
<feature type="compositionally biased region" description="Acidic residues" evidence="2">
    <location>
        <begin position="3620"/>
        <end position="3630"/>
    </location>
</feature>
<sequence>MVFKALMGGGSRDDLSSRGSVRRKSSTTGGDDSGRTSSSRRQSKISSASSVSSSRRSTRGDDRDRGLGDISGSRSVTGDSTTTYVTAEPASYVDEPLIIERTPRSDRDDRQRSSRDSGNRDSRKKSEKRYSEERSSRDGTSGRDRARPRAQSGDTAAHFAAEIANPGFNQFPMQYDSSNIPGTSAPYHSPLDPHITQQFPGQLPNTTTQPYIPPNPAGFAADYYNDQGQSVADQPGVRPQAPDIIIGAEPHLQAASSMANPPPEPSSLGQVGAAAEYYAGGDSFATSSTPASKPPKPSKPSSSRPPKPTSGSSIAGESATFGIGSELMNQASANYPTTSGGQSRPPMQATGGSSTSHNGVGLALGGAAAGAAAAYMINHHTEQSNSNAQYNNHHNESYGIGIPTNGNFQQSSYQGNPSPYVQSGYANRPPSGPSYPSGGMQPGSLAYHQKHHGPLAAFVDFWRDPEGVGKFEDYTEAIGVCKYCFEPGTTSLNAPRKHHYDRRRRSPVVDRYGSSSRVDKLTRYNSSEDESRRKKSKGSSWLAGGLAGGLAGYVAKSLFSSKDFEDTYSVRSGTRVDSSRRHTYDDESMVSSSKASSTSRGVISKKRSSDDKHSASKESKSYRYSRRSSRSRSRSTSRDRRASSGLKEAAIGAAVGTALTAAATQSSERNRSQDRSSQRHRRRQSDSSGSVNFERSRRRGRSSPRGFKSFFTAPSANRRKKSSRKERGFFSFGNSSSSSGDFDLAFGGSELFGSTVSARSSKSSKSSRKQNVDAEILGLGIAARQLAHSSSRKELTPRDLVRPPNYGRPSKVEDEEWEDAESSDSAISTNLAYGGSAIFGSSESVTSGTSFWPWSSSSRKQKKAQRQNSQPPPTNDYPYYPNDYASQDGSSGRGSLQQLVPIPTSDPTRFDVVRMSTSSSPNVQPPLVRPGPIPLQQPQPFTPVSQSVYYPTVTAPIDPLVQRIDLEDNSNRDIRRQRRSNSSPVLPMVPLDEPSPGILKRRSTAKDAGTVSFNLTEEQTDRQQEVDRLDKERLERRRKQDFAVLREEADELAELEHRRLDRERKREAEEAAREARRERRRKEAKIDDRPSVLSNGERSEVLENVTRKTDERKEPSSSSWVTPAIVGAGAAVVAGALAEKSSEDDRSSASTSRHEERRQKRRSERRSASESLSEVTEVSRQVPYQPVVEEDDEHKEKEQRIARIAASRIIQNQSPTAHESYEDFFTPDDIRHHANHEDSSPHIIEIVPRSEQRVEPYLGSDLDKPDPSWPPLVINIIKPTPPGSYDGSVRDAHSPVPTTPEPIEKEEPKEEEVEPTPVRPTTGSRVSWGEHQFHEYEVETPLSDREEHFEESDHHEAAASPEIHEKSYEAFVEEKPGSREVDEIEPNSKHSMPGSFDDDVEFAATLAAGAEIAGFDPTVVTDDASYYGKDHLSKFKDTYRPPAVESVTDLGDAVSVQSGSARKEFRAPETFDLEDAPIDEIKASKDGQTGTRSIAVTEPEDVTMSEILDRKSTKELHDDTGDSVPSSPVREERKKSKKKKRRSRTLDDLEIESEERSSRRSASSDYSDSKRQEKSDDVDFEPTLKRVESAPVTDDWIEEDKERRHRKSKHSSSNRTESLDGARSVAASAPGADELEEYRSRRSSLRFNDDGELDDDSRSLPDVDDDGEKRRRRKHKRHSGNFDDAASVVSSPAKIDETREKRRSRESSTASTQRSKEPEKKSGGLFSSIFGSKTNLERSSSTSGKRETQSEIGVDDSTSERRRKKKSSSRRTLSGDGLEGWDVASEAAQSNTNLSQLGKALDDEDGDNDSQSSRRKRREQKRRDKYEEIVDSARDASEKDRFSTADDNDDDKKSFLGMRPEMPPVNSYEDSTRDLVGGASGLAITTGALGPGSMSIEDQLQDVNQRLRSRSVSPSMAEKTFELAPRSQSRPSSPGGSNQEEKELRARRLSLLRTSDSPTAVPLHFKKPPTSPNSSRRVSMVSPAQSPSSPRPGHRRPNSVEFKNVREIRPLWLVERHSTSKLDVEPEGPLPSLPSSKTSSRSPSVENLREGFDDGEDAVTGFFMGSGDSAYSWGRKPVDLHISTDQLPAEEDDFLNSQQATPTAETYTNKDKQFGPPPIKKEKPKYEFHSPSELLQDPTTYQSMVPELPESLDRLPSVAGSELGGKESEMRVEEAPMVESAREVDVKHEDRPKEEKGGLSSFLAGAGFASVVDAAVSAAVSEHEQAAKDVDKHEATSNELTEDTIKGQAPTPSKLENFGGFGNVVDAAVSAAVSAHASHNVVDADRDQSMKADEYIAREHAHSSNTSLFAGVVDAAVAAAADETPAEVSQPDLSKDTNLQAATQEQKVEEIPPVNEESKVVTNTEASFGTSKKQKRIDKKKKKKSKDLDAPAEDNDEGETTTATVPAVELDSSVQPEPVPEAEAEAERAAEPSDDPLTVAEEPPISEEVEVKDDAPEISNDQSLAAETQEVAEDTTREIEAPTPNVETELVPEAVTASAENEQTTAGTNDQPPHVAAEPEDEGSSSVAATASKSSKKKKKNKKKSLSLSETPVAETPVALSDEPQIDPSVTITEEPKSIDEVVEEKPVLGDSSVSMPSEILETTGDVAASEEKQQDKIEPEVSLSLAKSAADEGDVVIVEQDAQVTPGTEQNKSLDSPVDEWFDSAETAEVQPTGSVEVAQEATDKGIQTPEVSQETTDIPEPVETKPTEDEPVTTSSSKKKNKKKKKKGQSLSIDESAPQESVQESSDIVQPQPEATEAPSLESEVVQAGDSKGQSRDVEEVVPEPTEFLPVEVKESAPKTDDASPAVLAEGEPTTEVSEAVNESEPAPEQAEEVVELRASDAPVESVTTETTQSDADVTSPEQSTKEIEAAEATPTQEVFEEVPSTPLKTKKKKDKKGKRVSWVEGAEFAVESEPATPAEPETPALEEAAPAVTSEEALPATEEEAVVSTSTEPESFTTAEIETPREVEADVQTQAETVGSATPSSADADSALTSEPSSTAEVGEKEPSTESQPEQQLEDQSISLPSESSQLNDAKELPKEEAEQSEGTTSKSKKKKDKKKDKKKKKAAEASALADEEPSQPSEAPVDEAGKEVVEDIAPEVSEPIEATPVEQPVTEEQTADVIPAETAQSQIPKVSEPIEWTPVEQPTTEQETTDIVPAETPEPAGPKTLEPTEPIPVVQSTAEEQTSAPLPEDSPEPSVPEVTADEPKSTDIAQEEEEPQETSKSKKKKDKKKKKAAAAAAAVLSLDEETSVPPVTEEIKEPAETVVSDSAEKAEGAVVEESRPDDAKKVAVEELVAEPQTLEEPIEVEEPVQKPISEPDQETVQEALEVPVEESVQEPATEPVKETKPADPTDDVPTQETSKSKKKKDKKKKKAAEALLQKEEPVPKDEITDSTPATPAEAPEHIESTPQEQQLPEGEKTEKVIAAGIEEPQPVEIPIDVPAEEVKTPEVAEDDEWSQEASKSKNKKDKKKKKAAAALSLDEEPNPSEPTSSEPILEEAEAKPAEAEASELQEPPTQDDTTKEITEEQTAEPQIAEPLAGEVKLVDNTEDDGPAQETSSKSKKKKDKKKKKAGEALLWDDEPQTPAKEEVAEPVEAALPEAQELPAVEEQKAEDVPEDNDVESESTEPPTEAVPTESQKLPSAEEPKLDDAFNDKDVISELTETPAKDANAIPVAAEDEWAQETSSKSKKKKDKKKKKAAEALPWDEEPTPSDKATDEQPPADTEPSVSQPQGMTVDDKKLDDVTEVLDTKTSIPEPPAEETKQLDTPEDESWSEETSKSKKKKDKKKRKSLQLEAVQEESTPDVAAEDTKHVPETIPAVDPTPATEKVTEEVDEQKEADSQSQAVPQEDSAPIQAESVEPAQAENIEDEGSTSKSSKSKKKKNKKNKSKDEPMPWDEESSVKTPDVQQEVTAEPAATDDVPNDDSTRELETPATVESTEHGKQESEQPAEIIAEGEELPVNTQVETSEPTELPQSEDSQLPADESVSVQPAESTKLDSLDATEVTEPQSLAVTTETTDAVEQRLTDSPAPVVPEEATNDNESSQAKSGKKSKKKKKRDSMPWDDEPAEQQQSSTAPITVEGYEAALKDSQSEEKQPEPAPTEELQSQQEPVMEESKGLDSVDANVDPENEEAKAAVTEPTRQLSAKEKRKEKKKQKRRTLDLADEPSPAVADDTPEVAAPVETPMPDEQQKDDTEAPDGFAPVGKKKGKKNKRQSVSWEEEVIQAVTEEEPKPNETGQATEESDSKIPPLSDDLDSGPSQTENELQETPVEVEGKETFQSSEETHTDQKEKDFDWTDNVVSPQVQSRTEESPFPVRSPISDERDDPDQSLPTTIVDNSQSHETVIPEAVAEDQLPAAVQQEGPTELATPDIQSIHQEAEDIDWTASKSSKKNKKRKKQKSITAVPEESMIVQEEIFPKTPVEQDDKPDFEPKAVDTDKRKEVQEEPAIVEDSPLLLESVPLQTVDTEQSREIQEEPAPVEEVPLVSEPAPAMETNPEEEFKPAGSSKKKGKKDKKKANAWSFEKLGDEPVGDQDTEQAPIQPPGDGVKEEIVAVDNDKTEVPEEAPLAPEPVQEEVVEDTTTKDATVIPEELPEEKSVPQEELPESETAPITEPPSRKLSKKEKRKMKKGKKIEVEEEAPAAETVEKEPETVSSEQVPEAAEEKVVSEPVIDDTPILDEKPVETEPAVEEISITTEEQQFADVKPVDTELVLEEPPAIAEEQQVADEIPVDTEPIPKEVPITTDEQPAEIADTKLAEPVVEESSTTIEEQQVADVKPAEPVFESPISTEEQVAEELEIAPVQEEPIVRKLSKKEKRKNKKRMTDNLPEEEPLEASRDIAPQPDLVEPVAAKETEKNVVSDVAVEESAGVEPEHVHVSLDPFDMPDAEDEGPYEPPADFAIDTDVTERDSGPKLDAEAALGARQLEQETDLAVAASLFGGSAEPEPEQIVSRQSSKKQKSKKGKKDKNAQLEKEVLKDIAPASQTETIPKEEVVQERRDTKPSESVEEITRSWPSVEFDNDLSRTYSRDKNVHNELELERPIEISAQDTASMIEDIQAEETHEESTRSISDNQVADVEKASQQGHRSHSPSQKEDVDMIISATMAAAGFFPSTVTAPAEPKAITDIQSTSGRSRDLSDVYEHRDVFSDAHSKSSITTFDTPKGESKSNKLADIFPGLERVKYRKPSPKSHEQQTTNVLAVEERSLPTATPVKSLKKTQSTHHLSSRELPATVESTSKDRSSSLLFDSSPSTRLEPTPDTTRRTSSSPIRLQHQTSSGSLHRTQSIHGHHSEHDSGSLHRTKSIHGHHTGTAHSWQLEDELTPTKRTSSQSPQPLLRSDNLDGLSPPRTPLDPIKEHDGPRLPSPSPRLVMGEGPYKLERPDSRSSVRSSRSLRKANRSISGDLRAVAAASQATEHRDGHKKGKAGRQDVGHLPQPLNQPDSFHDDLLHDNNHDGHDDYDRRHLENIPSSSSYDPVTDKGKRPVRGMSDVYEGWGETPNSPRSPTRPPSVRRRQSMQHLQELETRLDQLISENRLLAAAKDEAEQRLSRVGIARRKSDQALNTSNADLRDKEAEIARLTRSLEWMQSEVQRLTSENEAVNAKHAELTASHAREVDGLRTRQLELASGMEGIVREQISAALAEKDAELRRLRDELAAARQAVQELQQQIVAATADDVLSIHDEDYFDNACQRLCQHVQQWVLRFSKHSDLRRCRPLSEVRDTKVADRFDNAILDGTDIDVILADRVRRRDVFVAVVMAMIWEYVFTRYLFGMDRDQRQKLKALEKQLSEIGPRRAVAHWRALTLTLLAKRPSFADQRVRDTEAVALEIMETLSQLLPPPQSAQSQLLESLRGVLRRAANLSIEMRTQRAEYVMLPPLQPEYDSQGDLARQVSFNASLMNERSGIYNSNETLESQGIPVRLVLFPLVVKKGNDLGDGDEEIVVCPAQVLVAWPENEKPRDRMSALGNRSVSSVVPSVDMGNMI</sequence>
<feature type="compositionally biased region" description="Polar residues" evidence="2">
    <location>
        <begin position="1729"/>
        <end position="1743"/>
    </location>
</feature>
<feature type="region of interest" description="Disordered" evidence="2">
    <location>
        <begin position="282"/>
        <end position="317"/>
    </location>
</feature>
<feature type="compositionally biased region" description="Basic and acidic residues" evidence="2">
    <location>
        <begin position="2164"/>
        <end position="2197"/>
    </location>
</feature>
<feature type="compositionally biased region" description="Basic and acidic residues" evidence="2">
    <location>
        <begin position="3274"/>
        <end position="3296"/>
    </location>
</feature>
<name>A0A6V8H3Y8_TALPI</name>
<gene>
    <name evidence="3" type="ORF">TCE0_017r04077</name>
</gene>
<feature type="compositionally biased region" description="Low complexity" evidence="2">
    <location>
        <begin position="2983"/>
        <end position="2997"/>
    </location>
</feature>
<feature type="compositionally biased region" description="Basic and acidic residues" evidence="2">
    <location>
        <begin position="1054"/>
        <end position="1077"/>
    </location>
</feature>
<feature type="region of interest" description="Disordered" evidence="2">
    <location>
        <begin position="968"/>
        <end position="1040"/>
    </location>
</feature>
<feature type="compositionally biased region" description="Basic and acidic residues" evidence="2">
    <location>
        <begin position="3036"/>
        <end position="3045"/>
    </location>
</feature>
<feature type="compositionally biased region" description="Low complexity" evidence="2">
    <location>
        <begin position="3143"/>
        <end position="3154"/>
    </location>
</feature>
<feature type="compositionally biased region" description="Polar residues" evidence="2">
    <location>
        <begin position="1896"/>
        <end position="1914"/>
    </location>
</feature>
<feature type="compositionally biased region" description="Basic and acidic residues" evidence="2">
    <location>
        <begin position="2574"/>
        <end position="2588"/>
    </location>
</feature>
<feature type="compositionally biased region" description="Basic and acidic residues" evidence="2">
    <location>
        <begin position="2794"/>
        <end position="2804"/>
    </location>
</feature>
<feature type="region of interest" description="Disordered" evidence="2">
    <location>
        <begin position="5156"/>
        <end position="5175"/>
    </location>
</feature>
<feature type="compositionally biased region" description="Low complexity" evidence="2">
    <location>
        <begin position="589"/>
        <end position="599"/>
    </location>
</feature>
<feature type="compositionally biased region" description="Basic and acidic residues" evidence="2">
    <location>
        <begin position="4091"/>
        <end position="4102"/>
    </location>
</feature>
<feature type="compositionally biased region" description="Low complexity" evidence="2">
    <location>
        <begin position="26"/>
        <end position="55"/>
    </location>
</feature>
<feature type="region of interest" description="Disordered" evidence="2">
    <location>
        <begin position="2219"/>
        <end position="2260"/>
    </location>
</feature>
<keyword evidence="4" id="KW-1185">Reference proteome</keyword>
<feature type="compositionally biased region" description="Basic residues" evidence="2">
    <location>
        <begin position="3785"/>
        <end position="3796"/>
    </location>
</feature>
<keyword evidence="1" id="KW-0175">Coiled coil</keyword>
<feature type="region of interest" description="Disordered" evidence="2">
    <location>
        <begin position="385"/>
        <end position="445"/>
    </location>
</feature>
<feature type="compositionally biased region" description="Basic and acidic residues" evidence="2">
    <location>
        <begin position="58"/>
        <end position="67"/>
    </location>
</feature>
<feature type="compositionally biased region" description="Polar residues" evidence="2">
    <location>
        <begin position="76"/>
        <end position="85"/>
    </location>
</feature>
<feature type="compositionally biased region" description="Basic and acidic residues" evidence="2">
    <location>
        <begin position="3647"/>
        <end position="3663"/>
    </location>
</feature>
<feature type="compositionally biased region" description="Polar residues" evidence="2">
    <location>
        <begin position="5276"/>
        <end position="5290"/>
    </location>
</feature>
<feature type="compositionally biased region" description="Polar residues" evidence="2">
    <location>
        <begin position="1787"/>
        <end position="1796"/>
    </location>
</feature>
<feature type="compositionally biased region" description="Acidic residues" evidence="2">
    <location>
        <begin position="2390"/>
        <end position="2399"/>
    </location>
</feature>
<feature type="compositionally biased region" description="Low complexity" evidence="2">
    <location>
        <begin position="2524"/>
        <end position="2533"/>
    </location>
</feature>
<feature type="region of interest" description="Disordered" evidence="2">
    <location>
        <begin position="5048"/>
        <end position="5101"/>
    </location>
</feature>
<feature type="compositionally biased region" description="Basic residues" evidence="2">
    <location>
        <begin position="4210"/>
        <end position="4219"/>
    </location>
</feature>
<feature type="compositionally biased region" description="Basic and acidic residues" evidence="2">
    <location>
        <begin position="2221"/>
        <end position="2236"/>
    </location>
</feature>
<feature type="region of interest" description="Disordered" evidence="2">
    <location>
        <begin position="1257"/>
        <end position="1396"/>
    </location>
</feature>
<feature type="compositionally biased region" description="Basic and acidic residues" evidence="2">
    <location>
        <begin position="3833"/>
        <end position="3845"/>
    </location>
</feature>
<proteinExistence type="predicted"/>
<feature type="region of interest" description="Disordered" evidence="2">
    <location>
        <begin position="1"/>
        <end position="241"/>
    </location>
</feature>
<feature type="compositionally biased region" description="Basic residues" evidence="2">
    <location>
        <begin position="3229"/>
        <end position="3240"/>
    </location>
</feature>
<feature type="compositionally biased region" description="Basic and acidic residues" evidence="2">
    <location>
        <begin position="791"/>
        <end position="801"/>
    </location>
</feature>
<feature type="region of interest" description="Disordered" evidence="2">
    <location>
        <begin position="1455"/>
        <end position="1873"/>
    </location>
</feature>
<feature type="compositionally biased region" description="Basic and acidic residues" evidence="2">
    <location>
        <begin position="2108"/>
        <end position="2130"/>
    </location>
</feature>
<feature type="compositionally biased region" description="Basic and acidic residues" evidence="2">
    <location>
        <begin position="1694"/>
        <end position="1706"/>
    </location>
</feature>
<feature type="compositionally biased region" description="Polar residues" evidence="2">
    <location>
        <begin position="1972"/>
        <end position="1985"/>
    </location>
</feature>
<feature type="compositionally biased region" description="Basic and acidic residues" evidence="2">
    <location>
        <begin position="1019"/>
        <end position="1040"/>
    </location>
</feature>
<evidence type="ECO:0000313" key="4">
    <source>
        <dbReference type="Proteomes" id="UP000053095"/>
    </source>
</evidence>
<reference evidence="4" key="1">
    <citation type="journal article" date="2015" name="Genome Announc.">
        <title>Draft genome sequence of Talaromyces cellulolyticus strain Y-94, a source of lignocellulosic biomass-degrading enzymes.</title>
        <authorList>
            <person name="Fujii T."/>
            <person name="Koike H."/>
            <person name="Sawayama S."/>
            <person name="Yano S."/>
            <person name="Inoue H."/>
        </authorList>
    </citation>
    <scope>NUCLEOTIDE SEQUENCE [LARGE SCALE GENOMIC DNA]</scope>
    <source>
        <strain evidence="4">Y-94</strain>
    </source>
</reference>
<dbReference type="EMBL" id="DF933813">
    <property type="protein sequence ID" value="GAM35613.1"/>
    <property type="molecule type" value="Genomic_DNA"/>
</dbReference>
<feature type="compositionally biased region" description="Basic and acidic residues" evidence="2">
    <location>
        <begin position="101"/>
        <end position="121"/>
    </location>
</feature>
<organism evidence="3 4">
    <name type="scientific">Talaromyces pinophilus</name>
    <name type="common">Penicillium pinophilum</name>
    <dbReference type="NCBI Taxonomy" id="128442"/>
    <lineage>
        <taxon>Eukaryota</taxon>
        <taxon>Fungi</taxon>
        <taxon>Dikarya</taxon>
        <taxon>Ascomycota</taxon>
        <taxon>Pezizomycotina</taxon>
        <taxon>Eurotiomycetes</taxon>
        <taxon>Eurotiomycetidae</taxon>
        <taxon>Eurotiales</taxon>
        <taxon>Trichocomaceae</taxon>
        <taxon>Talaromyces</taxon>
        <taxon>Talaromyces sect. Talaromyces</taxon>
    </lineage>
</organism>
<feature type="compositionally biased region" description="Polar residues" evidence="2">
    <location>
        <begin position="4335"/>
        <end position="4348"/>
    </location>
</feature>
<feature type="compositionally biased region" description="Low complexity" evidence="2">
    <location>
        <begin position="1925"/>
        <end position="1937"/>
    </location>
</feature>
<feature type="coiled-coil region" evidence="1">
    <location>
        <begin position="5637"/>
        <end position="5678"/>
    </location>
</feature>
<feature type="region of interest" description="Disordered" evidence="2">
    <location>
        <begin position="331"/>
        <end position="358"/>
    </location>
</feature>
<feature type="compositionally biased region" description="Polar residues" evidence="2">
    <location>
        <begin position="3182"/>
        <end position="3192"/>
    </location>
</feature>
<comment type="caution">
    <text evidence="3">The sequence shown here is derived from an EMBL/GenBank/DDBJ whole genome shotgun (WGS) entry which is preliminary data.</text>
</comment>
<feature type="compositionally biased region" description="Basic and acidic residues" evidence="2">
    <location>
        <begin position="4278"/>
        <end position="4300"/>
    </location>
</feature>
<feature type="compositionally biased region" description="Basic residues" evidence="2">
    <location>
        <begin position="5303"/>
        <end position="5314"/>
    </location>
</feature>
<feature type="compositionally biased region" description="Low complexity" evidence="2">
    <location>
        <begin position="3598"/>
        <end position="3612"/>
    </location>
</feature>
<feature type="compositionally biased region" description="Polar residues" evidence="2">
    <location>
        <begin position="5328"/>
        <end position="5337"/>
    </location>
</feature>
<feature type="compositionally biased region" description="Polar residues" evidence="2">
    <location>
        <begin position="2096"/>
        <end position="2107"/>
    </location>
</feature>
<feature type="compositionally biased region" description="Basic residues" evidence="2">
    <location>
        <begin position="4394"/>
        <end position="4405"/>
    </location>
</feature>
<feature type="compositionally biased region" description="Basic and acidic residues" evidence="2">
    <location>
        <begin position="128"/>
        <end position="147"/>
    </location>
</feature>
<feature type="compositionally biased region" description="Basic residues" evidence="2">
    <location>
        <begin position="1670"/>
        <end position="1679"/>
    </location>
</feature>
<evidence type="ECO:0000256" key="2">
    <source>
        <dbReference type="SAM" id="MobiDB-lite"/>
    </source>
</evidence>
<feature type="compositionally biased region" description="Basic residues" evidence="2">
    <location>
        <begin position="2719"/>
        <end position="2730"/>
    </location>
</feature>
<feature type="compositionally biased region" description="Basic residues" evidence="2">
    <location>
        <begin position="4959"/>
        <end position="4970"/>
    </location>
</feature>
<feature type="compositionally biased region" description="Basic residues" evidence="2">
    <location>
        <begin position="3692"/>
        <end position="3703"/>
    </location>
</feature>
<feature type="compositionally biased region" description="Polar residues" evidence="2">
    <location>
        <begin position="4011"/>
        <end position="4025"/>
    </location>
</feature>
<protein>
    <recommendedName>
        <fullName evidence="5">Involucrin repeat protein</fullName>
    </recommendedName>
</protein>
<feature type="compositionally biased region" description="Basic residues" evidence="2">
    <location>
        <begin position="1603"/>
        <end position="1612"/>
    </location>
</feature>
<feature type="region of interest" description="Disordered" evidence="2">
    <location>
        <begin position="1887"/>
        <end position="2002"/>
    </location>
</feature>